<evidence type="ECO:0000313" key="1">
    <source>
        <dbReference type="EMBL" id="MBD2180017.1"/>
    </source>
</evidence>
<keyword evidence="2" id="KW-1185">Reference proteome</keyword>
<reference evidence="1" key="2">
    <citation type="submission" date="2020-08" db="EMBL/GenBank/DDBJ databases">
        <authorList>
            <person name="Chen M."/>
            <person name="Teng W."/>
            <person name="Zhao L."/>
            <person name="Hu C."/>
            <person name="Zhou Y."/>
            <person name="Han B."/>
            <person name="Song L."/>
            <person name="Shu W."/>
        </authorList>
    </citation>
    <scope>NUCLEOTIDE SEQUENCE</scope>
    <source>
        <strain evidence="1">FACHB-1375</strain>
    </source>
</reference>
<dbReference type="InterPro" id="IPR009666">
    <property type="entry name" value="Uncharacterised_Ycf35"/>
</dbReference>
<proteinExistence type="predicted"/>
<accession>A0A926VA40</accession>
<reference evidence="1" key="1">
    <citation type="journal article" date="2015" name="ISME J.">
        <title>Draft Genome Sequence of Streptomyces incarnatus NRRL8089, which Produces the Nucleoside Antibiotic Sinefungin.</title>
        <authorList>
            <person name="Oshima K."/>
            <person name="Hattori M."/>
            <person name="Shimizu H."/>
            <person name="Fukuda K."/>
            <person name="Nemoto M."/>
            <person name="Inagaki K."/>
            <person name="Tamura T."/>
        </authorList>
    </citation>
    <scope>NUCLEOTIDE SEQUENCE</scope>
    <source>
        <strain evidence="1">FACHB-1375</strain>
    </source>
</reference>
<dbReference type="AlphaFoldDB" id="A0A926VA40"/>
<dbReference type="EMBL" id="JACJPW010000004">
    <property type="protein sequence ID" value="MBD2180017.1"/>
    <property type="molecule type" value="Genomic_DNA"/>
</dbReference>
<sequence>MSHFTAIKTELRDVNALVMALEDLGFKDKVEIHAEAQRLYGFEGDLRQETAEVVIRRQHLGAASNDIGFKQQDDGTYEAVISSYDRAYKYSQQWLNKLTQRYGYHQLMATVPEQGFTVEEEETLEDGTIRVLVARWV</sequence>
<name>A0A926VA40_9CYAN</name>
<protein>
    <submittedName>
        <fullName evidence="1">DUF1257 domain-containing protein</fullName>
    </submittedName>
</protein>
<comment type="caution">
    <text evidence="1">The sequence shown here is derived from an EMBL/GenBank/DDBJ whole genome shotgun (WGS) entry which is preliminary data.</text>
</comment>
<gene>
    <name evidence="1" type="ORF">H6G03_02625</name>
</gene>
<dbReference type="Proteomes" id="UP000641646">
    <property type="component" value="Unassembled WGS sequence"/>
</dbReference>
<evidence type="ECO:0000313" key="2">
    <source>
        <dbReference type="Proteomes" id="UP000641646"/>
    </source>
</evidence>
<dbReference type="PANTHER" id="PTHR39638:SF2">
    <property type="entry name" value="YCF35"/>
    <property type="match status" value="1"/>
</dbReference>
<dbReference type="Pfam" id="PF06868">
    <property type="entry name" value="DUF1257"/>
    <property type="match status" value="1"/>
</dbReference>
<dbReference type="RefSeq" id="WP_190461790.1">
    <property type="nucleotide sequence ID" value="NZ_JACJPW010000004.1"/>
</dbReference>
<dbReference type="PANTHER" id="PTHR39638">
    <property type="entry name" value="YCF35"/>
    <property type="match status" value="1"/>
</dbReference>
<organism evidence="1 2">
    <name type="scientific">Aerosakkonema funiforme FACHB-1375</name>
    <dbReference type="NCBI Taxonomy" id="2949571"/>
    <lineage>
        <taxon>Bacteria</taxon>
        <taxon>Bacillati</taxon>
        <taxon>Cyanobacteriota</taxon>
        <taxon>Cyanophyceae</taxon>
        <taxon>Oscillatoriophycideae</taxon>
        <taxon>Aerosakkonematales</taxon>
        <taxon>Aerosakkonemataceae</taxon>
        <taxon>Aerosakkonema</taxon>
    </lineage>
</organism>